<sequence>MGKCPGENCDGDLIVRTARKTKKRFIGCNAYPECRTTFSLPQRGLLVTIREECKHCGYPIVKIIYKGRKPWDLCINPDCPGKDEKYKNYNNNK</sequence>
<dbReference type="GO" id="GO:0005694">
    <property type="term" value="C:chromosome"/>
    <property type="evidence" value="ECO:0007669"/>
    <property type="project" value="InterPro"/>
</dbReference>
<organism evidence="2">
    <name type="scientific">marine sediment metagenome</name>
    <dbReference type="NCBI Taxonomy" id="412755"/>
    <lineage>
        <taxon>unclassified sequences</taxon>
        <taxon>metagenomes</taxon>
        <taxon>ecological metagenomes</taxon>
    </lineage>
</organism>
<dbReference type="GO" id="GO:0003916">
    <property type="term" value="F:DNA topoisomerase activity"/>
    <property type="evidence" value="ECO:0007669"/>
    <property type="project" value="InterPro"/>
</dbReference>
<accession>X1RUI1</accession>
<evidence type="ECO:0000259" key="1">
    <source>
        <dbReference type="Pfam" id="PF01396"/>
    </source>
</evidence>
<dbReference type="InterPro" id="IPR013498">
    <property type="entry name" value="Topo_IA_Znf"/>
</dbReference>
<dbReference type="AlphaFoldDB" id="X1RUI1"/>
<reference evidence="2" key="1">
    <citation type="journal article" date="2014" name="Front. Microbiol.">
        <title>High frequency of phylogenetically diverse reductive dehalogenase-homologous genes in deep subseafloor sedimentary metagenomes.</title>
        <authorList>
            <person name="Kawai M."/>
            <person name="Futagami T."/>
            <person name="Toyoda A."/>
            <person name="Takaki Y."/>
            <person name="Nishi S."/>
            <person name="Hori S."/>
            <person name="Arai W."/>
            <person name="Tsubouchi T."/>
            <person name="Morono Y."/>
            <person name="Uchiyama I."/>
            <person name="Ito T."/>
            <person name="Fujiyama A."/>
            <person name="Inagaki F."/>
            <person name="Takami H."/>
        </authorList>
    </citation>
    <scope>NUCLEOTIDE SEQUENCE</scope>
    <source>
        <strain evidence="2">Expedition CK06-06</strain>
    </source>
</reference>
<dbReference type="Gene3D" id="3.30.65.10">
    <property type="entry name" value="Bacterial Topoisomerase I, domain 1"/>
    <property type="match status" value="1"/>
</dbReference>
<gene>
    <name evidence="2" type="ORF">S12H4_08745</name>
</gene>
<dbReference type="GO" id="GO:0006265">
    <property type="term" value="P:DNA topological change"/>
    <property type="evidence" value="ECO:0007669"/>
    <property type="project" value="InterPro"/>
</dbReference>
<name>X1RUI1_9ZZZZ</name>
<comment type="caution">
    <text evidence="2">The sequence shown here is derived from an EMBL/GenBank/DDBJ whole genome shotgun (WGS) entry which is preliminary data.</text>
</comment>
<dbReference type="GO" id="GO:0003677">
    <property type="term" value="F:DNA binding"/>
    <property type="evidence" value="ECO:0007669"/>
    <property type="project" value="InterPro"/>
</dbReference>
<evidence type="ECO:0000313" key="2">
    <source>
        <dbReference type="EMBL" id="GAI66855.1"/>
    </source>
</evidence>
<dbReference type="Pfam" id="PF01396">
    <property type="entry name" value="Zn_ribbon_Top1"/>
    <property type="match status" value="1"/>
</dbReference>
<protein>
    <recommendedName>
        <fullName evidence="1">DNA topoisomerase type IA zn finger domain-containing protein</fullName>
    </recommendedName>
</protein>
<feature type="domain" description="DNA topoisomerase type IA zn finger" evidence="1">
    <location>
        <begin position="2"/>
        <end position="42"/>
    </location>
</feature>
<dbReference type="EMBL" id="BARW01003423">
    <property type="protein sequence ID" value="GAI66855.1"/>
    <property type="molecule type" value="Genomic_DNA"/>
</dbReference>
<proteinExistence type="predicted"/>